<keyword evidence="3" id="KW-0808">Transferase</keyword>
<organism evidence="3 4">
    <name type="scientific">Lentisphaera araneosa HTCC2155</name>
    <dbReference type="NCBI Taxonomy" id="313628"/>
    <lineage>
        <taxon>Bacteria</taxon>
        <taxon>Pseudomonadati</taxon>
        <taxon>Lentisphaerota</taxon>
        <taxon>Lentisphaeria</taxon>
        <taxon>Lentisphaerales</taxon>
        <taxon>Lentisphaeraceae</taxon>
        <taxon>Lentisphaera</taxon>
    </lineage>
</organism>
<keyword evidence="4" id="KW-1185">Reference proteome</keyword>
<dbReference type="OrthoDB" id="9769991at2"/>
<evidence type="ECO:0000256" key="1">
    <source>
        <dbReference type="SAM" id="SignalP"/>
    </source>
</evidence>
<feature type="signal peptide" evidence="1">
    <location>
        <begin position="1"/>
        <end position="19"/>
    </location>
</feature>
<sequence length="577" mass="66016">MKNILFLLSCIFLILQVKAQNSTDRDFLRQVHADTWNCLDAMIDPTTGFPQDTQFPGGHTNTTNIGLYLASLCVAVEKGLTTHQHGFQRAEKILSSLESFERVHGFTPHILDVQLRTKTATGYVAISDFNKLIVGLIMVKQVWPELCERIDHFTQAVEWEKLYHKETGNVSWGYDFDSDRTLGEGHLWLPADTRSAAFLMIATGAAPAEMWAEMDRTPLYTPYGKILRGYGMGGLFMMAMDSLFLPEISSEMGESSGNFAWQQIQFSKQRGYPFWGWSNCYMPGKGYTEGGHLSEQVVTPHALALMIEYYPKHVTQALRGLAKTGGMQGPQGFENVQWGFRDAYDMKSKQWDHRYLSLDQGMLFLALSNYLQDGIVRKIYHADPLVQKGLKLIAPYLKPNQEFLKLWAQRDAQVDRSIKPISHSTQTTKIIPDLAKPLNSPCLSASKNKDKSIQLNFESKEDSEPHHFKLKIPTTDMSNLKALEIEMDMIKSSEQGPDWVRLLILDRYNQLRYTHIELQKHRSVYRIEADDLLGIHIDENNIKSLELVFWKKPWYYQNCKINSDSISLNIKSINILK</sequence>
<dbReference type="Gene3D" id="1.50.10.140">
    <property type="match status" value="1"/>
</dbReference>
<dbReference type="EMBL" id="ABCK01000007">
    <property type="protein sequence ID" value="EDM27833.1"/>
    <property type="molecule type" value="Genomic_DNA"/>
</dbReference>
<accession>A6DKD5</accession>
<dbReference type="InterPro" id="IPR019282">
    <property type="entry name" value="Glycoamylase-like_cons_dom"/>
</dbReference>
<keyword evidence="1" id="KW-0732">Signal</keyword>
<reference evidence="3 4" key="1">
    <citation type="journal article" date="2010" name="J. Bacteriol.">
        <title>Genome sequence of Lentisphaera araneosa HTCC2155T, the type species of the order Lentisphaerales in the phylum Lentisphaerae.</title>
        <authorList>
            <person name="Thrash J.C."/>
            <person name="Cho J.C."/>
            <person name="Vergin K.L."/>
            <person name="Morris R.M."/>
            <person name="Giovannoni S.J."/>
        </authorList>
    </citation>
    <scope>NUCLEOTIDE SEQUENCE [LARGE SCALE GENOMIC DNA]</scope>
    <source>
        <strain evidence="3 4">HTCC2155</strain>
    </source>
</reference>
<feature type="chain" id="PRO_5002692312" evidence="1">
    <location>
        <begin position="20"/>
        <end position="577"/>
    </location>
</feature>
<dbReference type="AlphaFoldDB" id="A6DKD5"/>
<feature type="domain" description="Glycoamylase-like" evidence="2">
    <location>
        <begin position="254"/>
        <end position="382"/>
    </location>
</feature>
<name>A6DKD5_9BACT</name>
<protein>
    <submittedName>
        <fullName evidence="3">Glycosyltransferase 36</fullName>
    </submittedName>
</protein>
<gene>
    <name evidence="3" type="ORF">LNTAR_00490</name>
</gene>
<dbReference type="eggNOG" id="COG5368">
    <property type="taxonomic scope" value="Bacteria"/>
</dbReference>
<evidence type="ECO:0000313" key="4">
    <source>
        <dbReference type="Proteomes" id="UP000004947"/>
    </source>
</evidence>
<proteinExistence type="predicted"/>
<comment type="caution">
    <text evidence="3">The sequence shown here is derived from an EMBL/GenBank/DDBJ whole genome shotgun (WGS) entry which is preliminary data.</text>
</comment>
<dbReference type="GO" id="GO:0016740">
    <property type="term" value="F:transferase activity"/>
    <property type="evidence" value="ECO:0007669"/>
    <property type="project" value="UniProtKB-KW"/>
</dbReference>
<dbReference type="STRING" id="313628.LNTAR_00490"/>
<dbReference type="RefSeq" id="WP_007278347.1">
    <property type="nucleotide sequence ID" value="NZ_ABCK01000007.1"/>
</dbReference>
<evidence type="ECO:0000313" key="3">
    <source>
        <dbReference type="EMBL" id="EDM27833.1"/>
    </source>
</evidence>
<dbReference type="Proteomes" id="UP000004947">
    <property type="component" value="Unassembled WGS sequence"/>
</dbReference>
<dbReference type="Pfam" id="PF10091">
    <property type="entry name" value="Glycoamylase"/>
    <property type="match status" value="1"/>
</dbReference>
<evidence type="ECO:0000259" key="2">
    <source>
        <dbReference type="Pfam" id="PF10091"/>
    </source>
</evidence>